<feature type="compositionally biased region" description="Acidic residues" evidence="1">
    <location>
        <begin position="74"/>
        <end position="106"/>
    </location>
</feature>
<name>A0A8H5I9V8_9HYPO</name>
<comment type="caution">
    <text evidence="2">The sequence shown here is derived from an EMBL/GenBank/DDBJ whole genome shotgun (WGS) entry which is preliminary data.</text>
</comment>
<dbReference type="Proteomes" id="UP000522262">
    <property type="component" value="Unassembled WGS sequence"/>
</dbReference>
<protein>
    <submittedName>
        <fullName evidence="2">Uncharacterized protein</fullName>
    </submittedName>
</protein>
<gene>
    <name evidence="2" type="ORF">FMEXI_13548</name>
</gene>
<feature type="compositionally biased region" description="Basic and acidic residues" evidence="1">
    <location>
        <begin position="64"/>
        <end position="73"/>
    </location>
</feature>
<feature type="region of interest" description="Disordered" evidence="1">
    <location>
        <begin position="135"/>
        <end position="169"/>
    </location>
</feature>
<dbReference type="EMBL" id="JAAOAM010000475">
    <property type="protein sequence ID" value="KAF5530461.1"/>
    <property type="molecule type" value="Genomic_DNA"/>
</dbReference>
<feature type="region of interest" description="Disordered" evidence="1">
    <location>
        <begin position="313"/>
        <end position="336"/>
    </location>
</feature>
<dbReference type="AlphaFoldDB" id="A0A8H5I9V8"/>
<sequence length="377" mass="42346">MPPLKYPINEEGSNSGSRDQPQRRRRRRSSASSAPSLRRSSRLKRRRVEYADSSDNMDLDGEEYGSRADHGGDDDYEIPGDSDDGTEENEEEDEEDEEENEADDYEGSLGYHSHIEDDGFQRPMEKCCHIEEGDHDSVHHENQRDHGYNADDDNEDDKPSTTPHSEEQPEAEAFLLLEGDRGLTLSILFAAIVPISELQLLVYYDKKNDKYFLHGDEVDWISVSTVAEGLAPNGFKGLYSPEACRDMFLSKETDDFRQNAMLPKNWETFRTTMSFDDDHPGMVDHFARNVGDEGTCLECGIFTYRLKDHSDSCIGQESKSAPTRPSNNATNAGTLPLDQVSYRTSLGVVDDAEAAATQSESPAFQFRTPNLAKSVFA</sequence>
<accession>A0A8H5I9V8</accession>
<proteinExistence type="predicted"/>
<evidence type="ECO:0000313" key="2">
    <source>
        <dbReference type="EMBL" id="KAF5530461.1"/>
    </source>
</evidence>
<feature type="region of interest" description="Disordered" evidence="1">
    <location>
        <begin position="1"/>
        <end position="116"/>
    </location>
</feature>
<feature type="compositionally biased region" description="Basic and acidic residues" evidence="1">
    <location>
        <begin position="135"/>
        <end position="149"/>
    </location>
</feature>
<feature type="compositionally biased region" description="Polar residues" evidence="1">
    <location>
        <begin position="313"/>
        <end position="333"/>
    </location>
</feature>
<keyword evidence="3" id="KW-1185">Reference proteome</keyword>
<evidence type="ECO:0000313" key="3">
    <source>
        <dbReference type="Proteomes" id="UP000522262"/>
    </source>
</evidence>
<reference evidence="2 3" key="1">
    <citation type="submission" date="2020-05" db="EMBL/GenBank/DDBJ databases">
        <title>Identification and distribution of gene clusters putatively required for synthesis of sphingolipid metabolism inhibitors in phylogenetically diverse species of the filamentous fungus Fusarium.</title>
        <authorList>
            <person name="Kim H.-S."/>
            <person name="Busman M."/>
            <person name="Brown D.W."/>
            <person name="Divon H."/>
            <person name="Uhlig S."/>
            <person name="Proctor R.H."/>
        </authorList>
    </citation>
    <scope>NUCLEOTIDE SEQUENCE [LARGE SCALE GENOMIC DNA]</scope>
    <source>
        <strain evidence="2 3">NRRL 53147</strain>
    </source>
</reference>
<evidence type="ECO:0000256" key="1">
    <source>
        <dbReference type="SAM" id="MobiDB-lite"/>
    </source>
</evidence>
<organism evidence="2 3">
    <name type="scientific">Fusarium mexicanum</name>
    <dbReference type="NCBI Taxonomy" id="751941"/>
    <lineage>
        <taxon>Eukaryota</taxon>
        <taxon>Fungi</taxon>
        <taxon>Dikarya</taxon>
        <taxon>Ascomycota</taxon>
        <taxon>Pezizomycotina</taxon>
        <taxon>Sordariomycetes</taxon>
        <taxon>Hypocreomycetidae</taxon>
        <taxon>Hypocreales</taxon>
        <taxon>Nectriaceae</taxon>
        <taxon>Fusarium</taxon>
        <taxon>Fusarium fujikuroi species complex</taxon>
    </lineage>
</organism>